<feature type="transmembrane region" description="Helical" evidence="12">
    <location>
        <begin position="39"/>
        <end position="60"/>
    </location>
</feature>
<keyword evidence="5" id="KW-1003">Cell membrane</keyword>
<evidence type="ECO:0000256" key="8">
    <source>
        <dbReference type="ARBA" id="ARBA00022737"/>
    </source>
</evidence>
<feature type="transmembrane region" description="Helical" evidence="12">
    <location>
        <begin position="134"/>
        <end position="152"/>
    </location>
</feature>
<comment type="subcellular location">
    <subcellularLocation>
        <location evidence="1">Cell membrane</location>
        <topology evidence="1">Multi-pass membrane protein</topology>
    </subcellularLocation>
    <subcellularLocation>
        <location evidence="2">Golgi apparatus membrane</location>
        <topology evidence="2">Multi-pass membrane protein</topology>
    </subcellularLocation>
</comment>
<keyword evidence="7 12" id="KW-0812">Transmembrane</keyword>
<evidence type="ECO:0000256" key="9">
    <source>
        <dbReference type="ARBA" id="ARBA00022989"/>
    </source>
</evidence>
<evidence type="ECO:0000256" key="5">
    <source>
        <dbReference type="ARBA" id="ARBA00022475"/>
    </source>
</evidence>
<dbReference type="FunFam" id="1.20.1280.290:FF:000021">
    <property type="entry name" value="Solute carrier family 50 member 1"/>
    <property type="match status" value="1"/>
</dbReference>
<keyword evidence="10" id="KW-0333">Golgi apparatus</keyword>
<feature type="non-terminal residue" evidence="13">
    <location>
        <position position="1"/>
    </location>
</feature>
<evidence type="ECO:0000256" key="3">
    <source>
        <dbReference type="ARBA" id="ARBA00007809"/>
    </source>
</evidence>
<dbReference type="InterPro" id="IPR047664">
    <property type="entry name" value="SWEET"/>
</dbReference>
<dbReference type="EMBL" id="JW875610">
    <property type="protein sequence ID" value="AFP08127.1"/>
    <property type="molecule type" value="mRNA"/>
</dbReference>
<keyword evidence="4 12" id="KW-0813">Transport</keyword>
<feature type="transmembrane region" description="Helical" evidence="12">
    <location>
        <begin position="191"/>
        <end position="210"/>
    </location>
</feature>
<dbReference type="PANTHER" id="PTHR10791:SF30">
    <property type="entry name" value="SUGAR TRANSPORTER SWEET1"/>
    <property type="match status" value="1"/>
</dbReference>
<keyword evidence="11 12" id="KW-0472">Membrane</keyword>
<evidence type="ECO:0000256" key="4">
    <source>
        <dbReference type="ARBA" id="ARBA00022448"/>
    </source>
</evidence>
<dbReference type="AlphaFoldDB" id="V9L8N4"/>
<dbReference type="InterPro" id="IPR004316">
    <property type="entry name" value="SWEET_rpt"/>
</dbReference>
<evidence type="ECO:0000256" key="2">
    <source>
        <dbReference type="ARBA" id="ARBA00004653"/>
    </source>
</evidence>
<feature type="transmembrane region" description="Helical" evidence="12">
    <location>
        <begin position="222"/>
        <end position="242"/>
    </location>
</feature>
<dbReference type="FunFam" id="1.20.1280.290:FF:000010">
    <property type="entry name" value="Sugar transporter SWEET"/>
    <property type="match status" value="1"/>
</dbReference>
<dbReference type="GO" id="GO:0000139">
    <property type="term" value="C:Golgi membrane"/>
    <property type="evidence" value="ECO:0007669"/>
    <property type="project" value="UniProtKB-SubCell"/>
</dbReference>
<organism evidence="13">
    <name type="scientific">Callorhinchus milii</name>
    <name type="common">Ghost shark</name>
    <dbReference type="NCBI Taxonomy" id="7868"/>
    <lineage>
        <taxon>Eukaryota</taxon>
        <taxon>Metazoa</taxon>
        <taxon>Chordata</taxon>
        <taxon>Craniata</taxon>
        <taxon>Vertebrata</taxon>
        <taxon>Chondrichthyes</taxon>
        <taxon>Holocephali</taxon>
        <taxon>Chimaeriformes</taxon>
        <taxon>Callorhinchidae</taxon>
        <taxon>Callorhinchus</taxon>
    </lineage>
</organism>
<evidence type="ECO:0000256" key="11">
    <source>
        <dbReference type="ARBA" id="ARBA00023136"/>
    </source>
</evidence>
<dbReference type="GO" id="GO:0005886">
    <property type="term" value="C:plasma membrane"/>
    <property type="evidence" value="ECO:0007669"/>
    <property type="project" value="UniProtKB-SubCell"/>
</dbReference>
<dbReference type="GO" id="GO:0051119">
    <property type="term" value="F:sugar transmembrane transporter activity"/>
    <property type="evidence" value="ECO:0007669"/>
    <property type="project" value="InterPro"/>
</dbReference>
<feature type="transmembrane region" description="Helical" evidence="12">
    <location>
        <begin position="104"/>
        <end position="122"/>
    </location>
</feature>
<name>V9L8N4_CALMI</name>
<sequence>LSVSLSVYLLSVCLSVCLSLCLCLCLCPSVSLSVSVCRISALIHLRSVCLSVSLPLSLSHTPSLSLMESLQFLSWMCLVFTVWMFSTGMADLKSMILRKSTENVQFLPFLMTAVNALGWRLYGELRADGTLIRVNFLGFVLQTAYIVVYGFYCPNKVPVMMKVCAASVLLLVLHTYLSVSVTDPQERLNQLGLMCSSFTIAMYLSPLIDLVKIVRSRSTQCLSFSLSVATFLASTSWSLYGLRLRDPYIVVPNVPGIVTSLIRFWLFWKFPRRANEAGDGAKVPDATRPPHRTFWNI</sequence>
<evidence type="ECO:0000256" key="6">
    <source>
        <dbReference type="ARBA" id="ARBA00022597"/>
    </source>
</evidence>
<evidence type="ECO:0000256" key="12">
    <source>
        <dbReference type="RuleBase" id="RU910715"/>
    </source>
</evidence>
<feature type="transmembrane region" description="Helical" evidence="12">
    <location>
        <begin position="72"/>
        <end position="92"/>
    </location>
</feature>
<dbReference type="Pfam" id="PF03083">
    <property type="entry name" value="MtN3_slv"/>
    <property type="match status" value="2"/>
</dbReference>
<comment type="similarity">
    <text evidence="3 12">Belongs to the SWEET sugar transporter family.</text>
</comment>
<keyword evidence="8" id="KW-0677">Repeat</keyword>
<feature type="transmembrane region" description="Helical" evidence="12">
    <location>
        <begin position="6"/>
        <end position="27"/>
    </location>
</feature>
<reference evidence="13" key="1">
    <citation type="journal article" date="2014" name="Nature">
        <title>Elephant shark genome provides unique insights into gnathostome evolution.</title>
        <authorList>
            <consortium name="International Elephant Shark Genome Sequencing Consortium"/>
            <person name="Venkatesh B."/>
            <person name="Lee A.P."/>
            <person name="Ravi V."/>
            <person name="Maurya A.K."/>
            <person name="Lian M.M."/>
            <person name="Swann J.B."/>
            <person name="Ohta Y."/>
            <person name="Flajnik M.F."/>
            <person name="Sutoh Y."/>
            <person name="Kasahara M."/>
            <person name="Hoon S."/>
            <person name="Gangu V."/>
            <person name="Roy S.W."/>
            <person name="Irimia M."/>
            <person name="Korzh V."/>
            <person name="Kondrychyn I."/>
            <person name="Lim Z.W."/>
            <person name="Tay B.H."/>
            <person name="Tohari S."/>
            <person name="Kong K.W."/>
            <person name="Ho S."/>
            <person name="Lorente-Galdos B."/>
            <person name="Quilez J."/>
            <person name="Marques-Bonet T."/>
            <person name="Raney B.J."/>
            <person name="Ingham P.W."/>
            <person name="Tay A."/>
            <person name="Hillier L.W."/>
            <person name="Minx P."/>
            <person name="Boehm T."/>
            <person name="Wilson R.K."/>
            <person name="Brenner S."/>
            <person name="Warren W.C."/>
        </authorList>
    </citation>
    <scope>NUCLEOTIDE SEQUENCE</scope>
    <source>
        <tissue evidence="13">Liver</tissue>
    </source>
</reference>
<evidence type="ECO:0000256" key="7">
    <source>
        <dbReference type="ARBA" id="ARBA00022692"/>
    </source>
</evidence>
<comment type="function">
    <text evidence="12">Mediates sugar transport across membranes.</text>
</comment>
<evidence type="ECO:0000313" key="13">
    <source>
        <dbReference type="EMBL" id="AFP08127.1"/>
    </source>
</evidence>
<evidence type="ECO:0000256" key="10">
    <source>
        <dbReference type="ARBA" id="ARBA00023034"/>
    </source>
</evidence>
<keyword evidence="9 12" id="KW-1133">Transmembrane helix</keyword>
<protein>
    <recommendedName>
        <fullName evidence="12">Sugar transporter SWEET</fullName>
    </recommendedName>
</protein>
<feature type="transmembrane region" description="Helical" evidence="12">
    <location>
        <begin position="248"/>
        <end position="266"/>
    </location>
</feature>
<proteinExistence type="evidence at transcript level"/>
<dbReference type="Gene3D" id="1.20.1280.290">
    <property type="match status" value="2"/>
</dbReference>
<comment type="caution">
    <text evidence="12">Lacks conserved residue(s) required for the propagation of feature annotation.</text>
</comment>
<dbReference type="PANTHER" id="PTHR10791">
    <property type="entry name" value="RAG1-ACTIVATING PROTEIN 1"/>
    <property type="match status" value="1"/>
</dbReference>
<evidence type="ECO:0000256" key="1">
    <source>
        <dbReference type="ARBA" id="ARBA00004651"/>
    </source>
</evidence>
<feature type="transmembrane region" description="Helical" evidence="12">
    <location>
        <begin position="159"/>
        <end position="179"/>
    </location>
</feature>
<accession>V9L8N4</accession>
<keyword evidence="6 12" id="KW-0762">Sugar transport</keyword>